<organism evidence="5 6">
    <name type="scientific">Cyclotella atomus</name>
    <dbReference type="NCBI Taxonomy" id="382360"/>
    <lineage>
        <taxon>Eukaryota</taxon>
        <taxon>Sar</taxon>
        <taxon>Stramenopiles</taxon>
        <taxon>Ochrophyta</taxon>
        <taxon>Bacillariophyta</taxon>
        <taxon>Coscinodiscophyceae</taxon>
        <taxon>Thalassiosirophycidae</taxon>
        <taxon>Stephanodiscales</taxon>
        <taxon>Stephanodiscaceae</taxon>
        <taxon>Cyclotella</taxon>
    </lineage>
</organism>
<proteinExistence type="inferred from homology"/>
<feature type="region of interest" description="Disordered" evidence="3">
    <location>
        <begin position="107"/>
        <end position="164"/>
    </location>
</feature>
<dbReference type="AlphaFoldDB" id="A0ABD3NB60"/>
<feature type="non-terminal residue" evidence="5">
    <location>
        <position position="710"/>
    </location>
</feature>
<comment type="caution">
    <text evidence="5">The sequence shown here is derived from an EMBL/GenBank/DDBJ whole genome shotgun (WGS) entry which is preliminary data.</text>
</comment>
<dbReference type="Pfam" id="PF00246">
    <property type="entry name" value="Peptidase_M14"/>
    <property type="match status" value="1"/>
</dbReference>
<name>A0ABD3NB60_9STRA</name>
<comment type="cofactor">
    <cofactor evidence="1">
        <name>Zn(2+)</name>
        <dbReference type="ChEBI" id="CHEBI:29105"/>
    </cofactor>
</comment>
<sequence>MTDAMFGLQNDYSELVSIQTIGQSYLNDDIYAMKITAAGTGSLTSSKGVVLQTSGVHAREYAPPELLMRFAESLVKNYNVDADTSWILEHTEIHIIVLYVGNSAKQSKRSERTSDARTAGNLSSENMSDDRAAGGRGRGRGDRPDRGGGFRPGRGGNHSQRKKQWTSELLELKYAVFEEGTAQKAAQYTETMKKVIQYVQVSDMKEARLIASALENEAIPTIAAPPRPPQVEDPNNPGQFLPEDPNEVEIWREEIKMTAKRRQSLREGLEWLYAILKGQCAQSCWSKVEGTVGFEQINNTQDPVALKGLIKRTCCGFQAHQQPVYSMVQAMKALHTCYQEQESNEDWKKKLEAMFTIIEQYGGSASHHPRLIEERAVEIAAGDGRLPEEVDQNDRVMAEALVTREIKSAYMISGANNYRFQELKNNLENAYTVGKVNNYPKDCEEALGMLNNFRPSEGGRLNYEEEREGRRWIAVLAARREERRGRRKGWHGDDDHWAPQCPKLSKEKQGKLFLQATDGANVSQATKTGGIKKNRLYLDTCSTEDFVVNPAYVSNIRKAEHPLRLRTNAGTCMATNQGYLGCLKVWLDPIGIANVVSLKSIKAKHRVTYDSELNDGAFVVHTPEGPIQFKTCPDTGFPYIDLDETTMTDNGAMLLQTMPILGNIATSHFMEVPEGSPFIQTVRGNYEGFTKRDIQAAKEARLLQGKLGQI</sequence>
<dbReference type="Gene3D" id="3.40.630.10">
    <property type="entry name" value="Zn peptidases"/>
    <property type="match status" value="1"/>
</dbReference>
<keyword evidence="6" id="KW-1185">Reference proteome</keyword>
<comment type="similarity">
    <text evidence="2">Belongs to the peptidase M14 family.</text>
</comment>
<dbReference type="InterPro" id="IPR000834">
    <property type="entry name" value="Peptidase_M14"/>
</dbReference>
<dbReference type="SMART" id="SM00631">
    <property type="entry name" value="Zn_pept"/>
    <property type="match status" value="1"/>
</dbReference>
<evidence type="ECO:0000313" key="5">
    <source>
        <dbReference type="EMBL" id="KAL3773289.1"/>
    </source>
</evidence>
<evidence type="ECO:0000256" key="2">
    <source>
        <dbReference type="ARBA" id="ARBA00005988"/>
    </source>
</evidence>
<feature type="domain" description="Peptidase M14" evidence="4">
    <location>
        <begin position="1"/>
        <end position="253"/>
    </location>
</feature>
<gene>
    <name evidence="5" type="ORF">ACHAWO_003771</name>
</gene>
<dbReference type="Proteomes" id="UP001530400">
    <property type="component" value="Unassembled WGS sequence"/>
</dbReference>
<feature type="compositionally biased region" description="Basic and acidic residues" evidence="3">
    <location>
        <begin position="128"/>
        <end position="148"/>
    </location>
</feature>
<dbReference type="PANTHER" id="PTHR11705:SF119">
    <property type="entry name" value="OS02G0119300 PROTEIN"/>
    <property type="match status" value="1"/>
</dbReference>
<reference evidence="5 6" key="1">
    <citation type="submission" date="2024-10" db="EMBL/GenBank/DDBJ databases">
        <title>Updated reference genomes for cyclostephanoid diatoms.</title>
        <authorList>
            <person name="Roberts W.R."/>
            <person name="Alverson A.J."/>
        </authorList>
    </citation>
    <scope>NUCLEOTIDE SEQUENCE [LARGE SCALE GENOMIC DNA]</scope>
    <source>
        <strain evidence="5 6">AJA010-31</strain>
    </source>
</reference>
<protein>
    <recommendedName>
        <fullName evidence="4">Peptidase M14 domain-containing protein</fullName>
    </recommendedName>
</protein>
<accession>A0ABD3NB60</accession>
<dbReference type="SUPFAM" id="SSF53187">
    <property type="entry name" value="Zn-dependent exopeptidases"/>
    <property type="match status" value="1"/>
</dbReference>
<evidence type="ECO:0000259" key="4">
    <source>
        <dbReference type="SMART" id="SM00631"/>
    </source>
</evidence>
<evidence type="ECO:0000256" key="1">
    <source>
        <dbReference type="ARBA" id="ARBA00001947"/>
    </source>
</evidence>
<evidence type="ECO:0000256" key="3">
    <source>
        <dbReference type="SAM" id="MobiDB-lite"/>
    </source>
</evidence>
<dbReference type="PANTHER" id="PTHR11705">
    <property type="entry name" value="PROTEASE FAMILY M14 CARBOXYPEPTIDASE A,B"/>
    <property type="match status" value="1"/>
</dbReference>
<dbReference type="EMBL" id="JALLPJ020001239">
    <property type="protein sequence ID" value="KAL3773289.1"/>
    <property type="molecule type" value="Genomic_DNA"/>
</dbReference>
<evidence type="ECO:0000313" key="6">
    <source>
        <dbReference type="Proteomes" id="UP001530400"/>
    </source>
</evidence>